<reference evidence="2 3" key="1">
    <citation type="submission" date="2019-09" db="EMBL/GenBank/DDBJ databases">
        <title>Bird 10,000 Genomes (B10K) Project - Family phase.</title>
        <authorList>
            <person name="Zhang G."/>
        </authorList>
    </citation>
    <scope>NUCLEOTIDE SEQUENCE [LARGE SCALE GENOMIC DNA]</scope>
    <source>
        <strain evidence="2">B10K-DU-001-22</strain>
        <tissue evidence="2">Muscle</tissue>
    </source>
</reference>
<organism evidence="2 3">
    <name type="scientific">Vireo altiloquus</name>
    <name type="common">Black-whiskered vireo</name>
    <name type="synonym">Muscicapa altiloqua</name>
    <dbReference type="NCBI Taxonomy" id="34956"/>
    <lineage>
        <taxon>Eukaryota</taxon>
        <taxon>Metazoa</taxon>
        <taxon>Chordata</taxon>
        <taxon>Craniata</taxon>
        <taxon>Vertebrata</taxon>
        <taxon>Euteleostomi</taxon>
        <taxon>Archelosauria</taxon>
        <taxon>Archosauria</taxon>
        <taxon>Dinosauria</taxon>
        <taxon>Saurischia</taxon>
        <taxon>Theropoda</taxon>
        <taxon>Coelurosauria</taxon>
        <taxon>Aves</taxon>
        <taxon>Neognathae</taxon>
        <taxon>Neoaves</taxon>
        <taxon>Telluraves</taxon>
        <taxon>Australaves</taxon>
        <taxon>Passeriformes</taxon>
        <taxon>Corvoidea</taxon>
        <taxon>Vireonidae</taxon>
        <taxon>Vireoninae</taxon>
        <taxon>Vireo</taxon>
    </lineage>
</organism>
<dbReference type="InterPro" id="IPR047012">
    <property type="entry name" value="ICAM_VCAM"/>
</dbReference>
<dbReference type="GO" id="GO:0005178">
    <property type="term" value="F:integrin binding"/>
    <property type="evidence" value="ECO:0007669"/>
    <property type="project" value="InterPro"/>
</dbReference>
<dbReference type="InterPro" id="IPR007110">
    <property type="entry name" value="Ig-like_dom"/>
</dbReference>
<sequence length="97" mass="10577">PFSPSAKPRLDPQSCPAEQNWTEGQEEILECRSRGHPDPVLECSRDGHSMDPGIPHLADRAQAGLYLCRARNELGTAERNVTLRVLCESGGFGGEFG</sequence>
<dbReference type="FunFam" id="2.60.40.10:FF:000641">
    <property type="entry name" value="Intercellular adhesion molecule 1"/>
    <property type="match status" value="1"/>
</dbReference>
<dbReference type="GO" id="GO:0005886">
    <property type="term" value="C:plasma membrane"/>
    <property type="evidence" value="ECO:0007669"/>
    <property type="project" value="TreeGrafter"/>
</dbReference>
<feature type="domain" description="Ig-like" evidence="1">
    <location>
        <begin position="8"/>
        <end position="82"/>
    </location>
</feature>
<dbReference type="InterPro" id="IPR036179">
    <property type="entry name" value="Ig-like_dom_sf"/>
</dbReference>
<dbReference type="EMBL" id="VZRF01021252">
    <property type="protein sequence ID" value="NWT21669.1"/>
    <property type="molecule type" value="Genomic_DNA"/>
</dbReference>
<keyword evidence="3" id="KW-1185">Reference proteome</keyword>
<gene>
    <name evidence="2" type="primary">Icam1</name>
    <name evidence="2" type="ORF">VIRALT_R16252</name>
</gene>
<accession>A0A7K5LTC3</accession>
<dbReference type="PANTHER" id="PTHR13771">
    <property type="entry name" value="INTERCELLULAR ADHESION MOLECULE"/>
    <property type="match status" value="1"/>
</dbReference>
<dbReference type="PANTHER" id="PTHR13771:SF3">
    <property type="entry name" value="INTERCELLULAR ADHESION MOLECULE 2"/>
    <property type="match status" value="1"/>
</dbReference>
<evidence type="ECO:0000313" key="3">
    <source>
        <dbReference type="Proteomes" id="UP000589495"/>
    </source>
</evidence>
<dbReference type="Gene3D" id="2.60.40.10">
    <property type="entry name" value="Immunoglobulins"/>
    <property type="match status" value="1"/>
</dbReference>
<name>A0A7K5LTC3_VIRAL</name>
<dbReference type="AlphaFoldDB" id="A0A7K5LTC3"/>
<evidence type="ECO:0000259" key="1">
    <source>
        <dbReference type="PROSITE" id="PS50835"/>
    </source>
</evidence>
<evidence type="ECO:0000313" key="2">
    <source>
        <dbReference type="EMBL" id="NWT21669.1"/>
    </source>
</evidence>
<proteinExistence type="predicted"/>
<comment type="caution">
    <text evidence="2">The sequence shown here is derived from an EMBL/GenBank/DDBJ whole genome shotgun (WGS) entry which is preliminary data.</text>
</comment>
<dbReference type="GO" id="GO:0007155">
    <property type="term" value="P:cell adhesion"/>
    <property type="evidence" value="ECO:0007669"/>
    <property type="project" value="InterPro"/>
</dbReference>
<dbReference type="InterPro" id="IPR013783">
    <property type="entry name" value="Ig-like_fold"/>
</dbReference>
<protein>
    <submittedName>
        <fullName evidence="2">ICAM1 protein</fullName>
    </submittedName>
</protein>
<dbReference type="Proteomes" id="UP000589495">
    <property type="component" value="Unassembled WGS sequence"/>
</dbReference>
<feature type="non-terminal residue" evidence="2">
    <location>
        <position position="1"/>
    </location>
</feature>
<dbReference type="SUPFAM" id="SSF48726">
    <property type="entry name" value="Immunoglobulin"/>
    <property type="match status" value="1"/>
</dbReference>
<feature type="non-terminal residue" evidence="2">
    <location>
        <position position="97"/>
    </location>
</feature>
<dbReference type="PROSITE" id="PS50835">
    <property type="entry name" value="IG_LIKE"/>
    <property type="match status" value="1"/>
</dbReference>